<feature type="transmembrane region" description="Helical" evidence="17">
    <location>
        <begin position="272"/>
        <end position="292"/>
    </location>
</feature>
<evidence type="ECO:0000256" key="11">
    <source>
        <dbReference type="ARBA" id="ARBA00022989"/>
    </source>
</evidence>
<feature type="transmembrane region" description="Helical" evidence="17">
    <location>
        <begin position="153"/>
        <end position="172"/>
    </location>
</feature>
<gene>
    <name evidence="21" type="primary">nad5</name>
</gene>
<reference evidence="21" key="1">
    <citation type="journal article" date="2017" name="Sci. Rep.">
        <title>Phylogenetic evidence that both ancient vicariance and dispersal have contributed to the biogeographic patterns of anchialine cave shrimps.</title>
        <authorList>
            <person name="Jurado-Rivera J.A."/>
            <person name="Pons J."/>
            <person name="Alvarez F."/>
            <person name="Botello A."/>
            <person name="Humphreys W.F."/>
            <person name="Page T.J."/>
            <person name="Iliffe T.M."/>
            <person name="Willassen E."/>
            <person name="Meland K."/>
            <person name="Juan C."/>
            <person name="Jaume D."/>
        </authorList>
    </citation>
    <scope>NUCLEOTIDE SEQUENCE</scope>
</reference>
<keyword evidence="14 17" id="KW-0496">Mitochondrion</keyword>
<feature type="transmembrane region" description="Helical" evidence="17">
    <location>
        <begin position="304"/>
        <end position="324"/>
    </location>
</feature>
<dbReference type="InterPro" id="IPR010934">
    <property type="entry name" value="NADH_DH_su5_C"/>
</dbReference>
<comment type="function">
    <text evidence="17">Core subunit of the mitochondrial membrane respiratory chain NADH dehydrogenase (Complex I) which catalyzes electron transfer from NADH through the respiratory chain, using ubiquinone as an electron acceptor. Essential for the catalytic activity and assembly of complex I.</text>
</comment>
<keyword evidence="7 17" id="KW-0812">Transmembrane</keyword>
<dbReference type="GO" id="GO:0015990">
    <property type="term" value="P:electron transport coupled proton transport"/>
    <property type="evidence" value="ECO:0007669"/>
    <property type="project" value="TreeGrafter"/>
</dbReference>
<evidence type="ECO:0000313" key="21">
    <source>
        <dbReference type="EMBL" id="ASA39548.1"/>
    </source>
</evidence>
<evidence type="ECO:0000256" key="3">
    <source>
        <dbReference type="ARBA" id="ARBA00012944"/>
    </source>
</evidence>
<evidence type="ECO:0000256" key="10">
    <source>
        <dbReference type="ARBA" id="ARBA00022982"/>
    </source>
</evidence>
<evidence type="ECO:0000256" key="7">
    <source>
        <dbReference type="ARBA" id="ARBA00022692"/>
    </source>
</evidence>
<comment type="catalytic activity">
    <reaction evidence="16 17">
        <text>a ubiquinone + NADH + 5 H(+)(in) = a ubiquinol + NAD(+) + 4 H(+)(out)</text>
        <dbReference type="Rhea" id="RHEA:29091"/>
        <dbReference type="Rhea" id="RHEA-COMP:9565"/>
        <dbReference type="Rhea" id="RHEA-COMP:9566"/>
        <dbReference type="ChEBI" id="CHEBI:15378"/>
        <dbReference type="ChEBI" id="CHEBI:16389"/>
        <dbReference type="ChEBI" id="CHEBI:17976"/>
        <dbReference type="ChEBI" id="CHEBI:57540"/>
        <dbReference type="ChEBI" id="CHEBI:57945"/>
        <dbReference type="EC" id="7.1.1.2"/>
    </reaction>
</comment>
<feature type="transmembrane region" description="Helical" evidence="17">
    <location>
        <begin position="240"/>
        <end position="260"/>
    </location>
</feature>
<dbReference type="PRINTS" id="PR01434">
    <property type="entry name" value="NADHDHGNASE5"/>
</dbReference>
<feature type="domain" description="NADH:quinone oxidoreductase/Mrp antiporter transmembrane" evidence="18">
    <location>
        <begin position="108"/>
        <end position="389"/>
    </location>
</feature>
<evidence type="ECO:0000259" key="20">
    <source>
        <dbReference type="Pfam" id="PF06455"/>
    </source>
</evidence>
<feature type="transmembrane region" description="Helical" evidence="17">
    <location>
        <begin position="58"/>
        <end position="79"/>
    </location>
</feature>
<keyword evidence="5 17" id="KW-0813">Transport</keyword>
<keyword evidence="8" id="KW-0999">Mitochondrion inner membrane</keyword>
<feature type="transmembrane region" description="Helical" evidence="17">
    <location>
        <begin position="380"/>
        <end position="399"/>
    </location>
</feature>
<evidence type="ECO:0000256" key="12">
    <source>
        <dbReference type="ARBA" id="ARBA00023027"/>
    </source>
</evidence>
<proteinExistence type="inferred from homology"/>
<keyword evidence="13 17" id="KW-0830">Ubiquinone</keyword>
<dbReference type="GO" id="GO:0003954">
    <property type="term" value="F:NADH dehydrogenase activity"/>
    <property type="evidence" value="ECO:0007669"/>
    <property type="project" value="TreeGrafter"/>
</dbReference>
<organism evidence="21">
    <name type="scientific">Typhlatya consobrina</name>
    <dbReference type="NCBI Taxonomy" id="1173213"/>
    <lineage>
        <taxon>Eukaryota</taxon>
        <taxon>Metazoa</taxon>
        <taxon>Ecdysozoa</taxon>
        <taxon>Arthropoda</taxon>
        <taxon>Crustacea</taxon>
        <taxon>Multicrustacea</taxon>
        <taxon>Malacostraca</taxon>
        <taxon>Eumalacostraca</taxon>
        <taxon>Eucarida</taxon>
        <taxon>Decapoda</taxon>
        <taxon>Pleocyemata</taxon>
        <taxon>Caridea</taxon>
        <taxon>Atyoidea</taxon>
        <taxon>Atyidae</taxon>
        <taxon>Typhlatya</taxon>
    </lineage>
</organism>
<feature type="transmembrane region" description="Helical" evidence="17">
    <location>
        <begin position="556"/>
        <end position="574"/>
    </location>
</feature>
<evidence type="ECO:0000256" key="5">
    <source>
        <dbReference type="ARBA" id="ARBA00022448"/>
    </source>
</evidence>
<feature type="transmembrane region" description="Helical" evidence="17">
    <location>
        <begin position="216"/>
        <end position="234"/>
    </location>
</feature>
<evidence type="ECO:0000256" key="13">
    <source>
        <dbReference type="ARBA" id="ARBA00023075"/>
    </source>
</evidence>
<accession>A0A1Z2R755</accession>
<dbReference type="GO" id="GO:0008137">
    <property type="term" value="F:NADH dehydrogenase (ubiquinone) activity"/>
    <property type="evidence" value="ECO:0007669"/>
    <property type="project" value="UniProtKB-EC"/>
</dbReference>
<geneLocation type="mitochondrion" evidence="21"/>
<feature type="transmembrane region" description="Helical" evidence="17">
    <location>
        <begin position="486"/>
        <end position="504"/>
    </location>
</feature>
<comment type="function">
    <text evidence="1">Core subunit of the mitochondrial membrane respiratory chain NADH dehydrogenase (Complex I) that is believed to belong to the minimal assembly required for catalysis. Complex I functions in the transfer of electrons from NADH to the respiratory chain. The immediate electron acceptor for the enzyme is believed to be ubiquinone.</text>
</comment>
<sequence>MIWNVVMYSSSMVFLCLFSFSCLLSFLMMIFLDFSYYIEWEIVTLNSSSLEMTFILDWMSMLFLSFVSFISAMVLFYSGGYMAGDNNMDRFIYLVLGFVGSMVFLIVSPNLVSILLGWDGLGLVSYILVVYYQNEKSAGAGMLTALSNRVGDVAILISIALMFDMGGWGFIFYNDSEWMSEISGLVVLVILAGMTKSAQIPFSAWLPAAMAAPTPVSALVHSSTLVTAGVYLLIRFSPALIGWGQSILFILGGLTMFMAGLGANFETDLKKIIALSTLSQLGVMMYILSMGYHKLAFFHLLTHALFKALLFMCAGSLIHGVGGTQDIRAMGGLIHVMPLSVTSMNLANLALCGAPFLAGFYSKDLILEVAFSSLLNEVCFWLLVTATGLTVCYTFRLIYYTVSGDYNLASLSCTSDEDKIMTWPMISLGLGAVAGGAFLSWLVFPSPWMICLPWWLKLLALMVSLVGGLVGYILNMMVESYRLVSLSNYSVVVFAGSMWFMPFLSTYGVSNFVLKISQSYHQSGDSGWLEFYGAQGAYKSFEVSSGYIQLAQDNSVKFYMVMYVLWLILVSVVLF</sequence>
<dbReference type="EC" id="7.1.1.2" evidence="3 17"/>
<protein>
    <recommendedName>
        <fullName evidence="4 17">NADH-ubiquinone oxidoreductase chain 5</fullName>
        <ecNumber evidence="3 17">7.1.1.2</ecNumber>
    </recommendedName>
</protein>
<comment type="similarity">
    <text evidence="17">Belongs to the complex I subunit 5 family.</text>
</comment>
<evidence type="ECO:0000256" key="6">
    <source>
        <dbReference type="ARBA" id="ARBA00022660"/>
    </source>
</evidence>
<evidence type="ECO:0000256" key="4">
    <source>
        <dbReference type="ARBA" id="ARBA00021096"/>
    </source>
</evidence>
<feature type="transmembrane region" description="Helical" evidence="17">
    <location>
        <begin position="454"/>
        <end position="474"/>
    </location>
</feature>
<evidence type="ECO:0000256" key="8">
    <source>
        <dbReference type="ARBA" id="ARBA00022792"/>
    </source>
</evidence>
<dbReference type="Pfam" id="PF00361">
    <property type="entry name" value="Proton_antipo_M"/>
    <property type="match status" value="1"/>
</dbReference>
<name>A0A1Z2R755_9EUCA</name>
<dbReference type="EMBL" id="KX844717">
    <property type="protein sequence ID" value="ASA39548.1"/>
    <property type="molecule type" value="Genomic_DNA"/>
</dbReference>
<keyword evidence="15 17" id="KW-0472">Membrane</keyword>
<feature type="domain" description="NADH-Ubiquinone oxidoreductase (complex I) chain 5 N-terminal" evidence="19">
    <location>
        <begin position="44"/>
        <end position="91"/>
    </location>
</feature>
<dbReference type="PANTHER" id="PTHR42829:SF2">
    <property type="entry name" value="NADH-UBIQUINONE OXIDOREDUCTASE CHAIN 5"/>
    <property type="match status" value="1"/>
</dbReference>
<feature type="transmembrane region" description="Helical" evidence="17">
    <location>
        <begin position="12"/>
        <end position="38"/>
    </location>
</feature>
<keyword evidence="9" id="KW-1278">Translocase</keyword>
<feature type="transmembrane region" description="Helical" evidence="17">
    <location>
        <begin position="420"/>
        <end position="442"/>
    </location>
</feature>
<evidence type="ECO:0000259" key="18">
    <source>
        <dbReference type="Pfam" id="PF00361"/>
    </source>
</evidence>
<dbReference type="PANTHER" id="PTHR42829">
    <property type="entry name" value="NADH-UBIQUINONE OXIDOREDUCTASE CHAIN 5"/>
    <property type="match status" value="1"/>
</dbReference>
<dbReference type="Pfam" id="PF00662">
    <property type="entry name" value="Proton_antipo_N"/>
    <property type="match status" value="1"/>
</dbReference>
<dbReference type="InterPro" id="IPR001750">
    <property type="entry name" value="ND/Mrp_TM"/>
</dbReference>
<keyword evidence="10" id="KW-0249">Electron transport</keyword>
<comment type="subcellular location">
    <subcellularLocation>
        <location evidence="2">Mitochondrion inner membrane</location>
        <topology evidence="2">Multi-pass membrane protein</topology>
    </subcellularLocation>
</comment>
<evidence type="ECO:0000256" key="9">
    <source>
        <dbReference type="ARBA" id="ARBA00022967"/>
    </source>
</evidence>
<evidence type="ECO:0000256" key="16">
    <source>
        <dbReference type="ARBA" id="ARBA00049551"/>
    </source>
</evidence>
<keyword evidence="6" id="KW-0679">Respiratory chain</keyword>
<feature type="domain" description="NADH dehydrogenase subunit 5 C-terminal" evidence="20">
    <location>
        <begin position="393"/>
        <end position="573"/>
    </location>
</feature>
<keyword evidence="12 17" id="KW-0520">NAD</keyword>
<feature type="transmembrane region" description="Helical" evidence="17">
    <location>
        <begin position="91"/>
        <end position="108"/>
    </location>
</feature>
<evidence type="ECO:0000256" key="1">
    <source>
        <dbReference type="ARBA" id="ARBA00003257"/>
    </source>
</evidence>
<dbReference type="GO" id="GO:0005743">
    <property type="term" value="C:mitochondrial inner membrane"/>
    <property type="evidence" value="ECO:0007669"/>
    <property type="project" value="UniProtKB-SubCell"/>
</dbReference>
<dbReference type="InterPro" id="IPR001516">
    <property type="entry name" value="Proton_antipo_N"/>
</dbReference>
<feature type="transmembrane region" description="Helical" evidence="17">
    <location>
        <begin position="178"/>
        <end position="195"/>
    </location>
</feature>
<evidence type="ECO:0000256" key="14">
    <source>
        <dbReference type="ARBA" id="ARBA00023128"/>
    </source>
</evidence>
<evidence type="ECO:0000256" key="17">
    <source>
        <dbReference type="RuleBase" id="RU003404"/>
    </source>
</evidence>
<dbReference type="InterPro" id="IPR003945">
    <property type="entry name" value="NU5C-like"/>
</dbReference>
<evidence type="ECO:0000256" key="15">
    <source>
        <dbReference type="ARBA" id="ARBA00023136"/>
    </source>
</evidence>
<feature type="transmembrane region" description="Helical" evidence="17">
    <location>
        <begin position="336"/>
        <end position="360"/>
    </location>
</feature>
<dbReference type="GO" id="GO:0042773">
    <property type="term" value="P:ATP synthesis coupled electron transport"/>
    <property type="evidence" value="ECO:0007669"/>
    <property type="project" value="InterPro"/>
</dbReference>
<dbReference type="AlphaFoldDB" id="A0A1Z2R755"/>
<keyword evidence="11 17" id="KW-1133">Transmembrane helix</keyword>
<evidence type="ECO:0000259" key="19">
    <source>
        <dbReference type="Pfam" id="PF00662"/>
    </source>
</evidence>
<dbReference type="Pfam" id="PF06455">
    <property type="entry name" value="NADH5_C"/>
    <property type="match status" value="1"/>
</dbReference>
<evidence type="ECO:0000256" key="2">
    <source>
        <dbReference type="ARBA" id="ARBA00004448"/>
    </source>
</evidence>